<evidence type="ECO:0000256" key="13">
    <source>
        <dbReference type="ARBA" id="ARBA00023011"/>
    </source>
</evidence>
<keyword evidence="9" id="KW-0418">Kinase</keyword>
<dbReference type="GO" id="GO:0004631">
    <property type="term" value="F:phosphomevalonate kinase activity"/>
    <property type="evidence" value="ECO:0007669"/>
    <property type="project" value="UniProtKB-EC"/>
</dbReference>
<keyword evidence="8" id="KW-0547">Nucleotide-binding</keyword>
<dbReference type="EC" id="2.7.4.2" evidence="3"/>
<sequence length="819" mass="89695">MTSEPPRWLRAVLMAEKSDSRDSESSWVLAGSESLPIDTVGPEQDSHRTEDEELQEEEEDEGTQDTATAMTTNGATTFPGQTLPPEVSGQSVSQDRRPGGLLPPRGHPTHQHLCLQDPEECTEPGARAVPAPDGSTEPSVTEGDEQEEPDAEAEPQSCPGIPRAGQDLAGQCSEADPPWRSPRPPSGPQTEDGSCTSSDNDTEGLRRRQGHKPRPGPPTATHALHQRTPDTGDEDGLSMSKYLLGILALVAVGVLIIIGGIYDPVDGPVESVGSWDLAAGEQESLLSTDSNDSQQKPPLPDAGDPQSMQSMSQLLDKLAKENQEIRLMQAELQMHKDELRALLQRSEGQAAAAGAQQQGLAKENARLRAALEREVSALQDARAELQRLQATGTPSSPRGPAAEQPHATGVPVHGKATARWHGELDVLRRELADTLERVQGSGDLQGLVEELSALEQRLGQVLEAEGAGSFPTPWKKPFKVEKESKWHKQHSARGAPHEQERRKHGKPQGHRKDPRPPREHKPGKGWGKPSHSHPQQGSRELPLLKRHRAPQGCSGVADCARKEGREVLGAVLEPVQKAQFLRLLESFMGRLGLGGHFGGLAARLDGVFGADGVFAHDRLRFVDFVDDVEELLEEVAWQEGGDKKAADGFEEYMLRHYSGLGPDVCTILRLSGPLKEQYAKEHGLNFQRLLDASAYKETFRQDMIHWGEEKRRADPGFFCRAAVEGAVHPVWVVSDTRRLSDVEWFRDVYGDVVQTVRVVATEETRKRRNWVFVTGVDDAESECGLDQGVAFDWVITNDGDELALGEQLETLLQALHRSL</sequence>
<protein>
    <recommendedName>
        <fullName evidence="18">Phosphomevalonate kinase</fullName>
        <ecNumber evidence="3">2.7.4.2</ecNumber>
    </recommendedName>
</protein>
<dbReference type="Gene3D" id="3.40.50.300">
    <property type="entry name" value="P-loop containing nucleotide triphosphate hydrolases"/>
    <property type="match status" value="1"/>
</dbReference>
<keyword evidence="22" id="KW-0472">Membrane</keyword>
<feature type="compositionally biased region" description="Acidic residues" evidence="21">
    <location>
        <begin position="142"/>
        <end position="153"/>
    </location>
</feature>
<keyword evidence="7" id="KW-0808">Transferase</keyword>
<feature type="region of interest" description="Disordered" evidence="21">
    <location>
        <begin position="389"/>
        <end position="416"/>
    </location>
</feature>
<keyword evidence="12" id="KW-0752">Steroid biosynthesis</keyword>
<feature type="region of interest" description="Disordered" evidence="21">
    <location>
        <begin position="16"/>
        <end position="233"/>
    </location>
</feature>
<evidence type="ECO:0000256" key="5">
    <source>
        <dbReference type="ARBA" id="ARBA00022516"/>
    </source>
</evidence>
<evidence type="ECO:0000256" key="14">
    <source>
        <dbReference type="ARBA" id="ARBA00023054"/>
    </source>
</evidence>
<evidence type="ECO:0000256" key="9">
    <source>
        <dbReference type="ARBA" id="ARBA00022777"/>
    </source>
</evidence>
<dbReference type="PANTHER" id="PTHR28638">
    <property type="entry name" value="CELL CYCLE PROGRESSION PROTEIN 1"/>
    <property type="match status" value="1"/>
</dbReference>
<dbReference type="Proteomes" id="UP000504624">
    <property type="component" value="Unplaced"/>
</dbReference>
<keyword evidence="5" id="KW-0444">Lipid biosynthesis</keyword>
<comment type="pathway">
    <text evidence="2">Isoprenoid biosynthesis; isopentenyl diphosphate biosynthesis via mevalonate pathway; isopentenyl diphosphate from (R)-mevalonate: step 2/3.</text>
</comment>
<keyword evidence="6" id="KW-0153">Cholesterol metabolism</keyword>
<keyword evidence="11" id="KW-0067">ATP-binding</keyword>
<evidence type="ECO:0000256" key="17">
    <source>
        <dbReference type="ARBA" id="ARBA00023221"/>
    </source>
</evidence>
<evidence type="ECO:0000256" key="11">
    <source>
        <dbReference type="ARBA" id="ARBA00022840"/>
    </source>
</evidence>
<evidence type="ECO:0000256" key="6">
    <source>
        <dbReference type="ARBA" id="ARBA00022548"/>
    </source>
</evidence>
<keyword evidence="10" id="KW-0152">Cholesterol biosynthesis</keyword>
<evidence type="ECO:0000256" key="1">
    <source>
        <dbReference type="ARBA" id="ARBA00004514"/>
    </source>
</evidence>
<dbReference type="InterPro" id="IPR005919">
    <property type="entry name" value="Pmev_kin_anim"/>
</dbReference>
<evidence type="ECO:0000256" key="19">
    <source>
        <dbReference type="ARBA" id="ARBA00051752"/>
    </source>
</evidence>
<dbReference type="GO" id="GO:0005524">
    <property type="term" value="F:ATP binding"/>
    <property type="evidence" value="ECO:0007669"/>
    <property type="project" value="UniProtKB-KW"/>
</dbReference>
<evidence type="ECO:0000256" key="21">
    <source>
        <dbReference type="SAM" id="MobiDB-lite"/>
    </source>
</evidence>
<keyword evidence="15" id="KW-0443">Lipid metabolism</keyword>
<dbReference type="Pfam" id="PF04275">
    <property type="entry name" value="P-mevalo_kinase"/>
    <property type="match status" value="1"/>
</dbReference>
<dbReference type="GO" id="GO:0006695">
    <property type="term" value="P:cholesterol biosynthetic process"/>
    <property type="evidence" value="ECO:0007669"/>
    <property type="project" value="UniProtKB-KW"/>
</dbReference>
<comment type="catalytic activity">
    <reaction evidence="19">
        <text>(R)-5-phosphomevalonate + ATP = (R)-5-diphosphomevalonate + ADP</text>
        <dbReference type="Rhea" id="RHEA:16341"/>
        <dbReference type="ChEBI" id="CHEBI:30616"/>
        <dbReference type="ChEBI" id="CHEBI:57557"/>
        <dbReference type="ChEBI" id="CHEBI:58146"/>
        <dbReference type="ChEBI" id="CHEBI:456216"/>
        <dbReference type="EC" id="2.7.4.2"/>
    </reaction>
    <physiologicalReaction direction="left-to-right" evidence="19">
        <dbReference type="Rhea" id="RHEA:16342"/>
    </physiologicalReaction>
    <physiologicalReaction direction="right-to-left" evidence="19">
        <dbReference type="Rhea" id="RHEA:16343"/>
    </physiologicalReaction>
</comment>
<evidence type="ECO:0000313" key="23">
    <source>
        <dbReference type="Proteomes" id="UP000504624"/>
    </source>
</evidence>
<dbReference type="AlphaFoldDB" id="A0A6J0J8Q6"/>
<gene>
    <name evidence="24" type="primary">LOC108509515</name>
</gene>
<evidence type="ECO:0000256" key="22">
    <source>
        <dbReference type="SAM" id="Phobius"/>
    </source>
</evidence>
<feature type="region of interest" description="Disordered" evidence="21">
    <location>
        <begin position="467"/>
        <end position="539"/>
    </location>
</feature>
<keyword evidence="22" id="KW-0812">Transmembrane</keyword>
<keyword evidence="17" id="KW-0753">Steroid metabolism</keyword>
<dbReference type="InterPro" id="IPR027417">
    <property type="entry name" value="P-loop_NTPase"/>
</dbReference>
<dbReference type="NCBIfam" id="TIGR01223">
    <property type="entry name" value="Pmev_kin_anim"/>
    <property type="match status" value="1"/>
</dbReference>
<dbReference type="RefSeq" id="XP_017694469.1">
    <property type="nucleotide sequence ID" value="XM_017838980.1"/>
</dbReference>
<feature type="compositionally biased region" description="Acidic residues" evidence="21">
    <location>
        <begin position="51"/>
        <end position="63"/>
    </location>
</feature>
<evidence type="ECO:0000256" key="20">
    <source>
        <dbReference type="ARBA" id="ARBA00057619"/>
    </source>
</evidence>
<feature type="compositionally biased region" description="Polar residues" evidence="21">
    <location>
        <begin position="189"/>
        <end position="199"/>
    </location>
</feature>
<keyword evidence="4" id="KW-0963">Cytoplasm</keyword>
<evidence type="ECO:0000256" key="18">
    <source>
        <dbReference type="ARBA" id="ARBA00034549"/>
    </source>
</evidence>
<feature type="compositionally biased region" description="Low complexity" evidence="21">
    <location>
        <begin position="64"/>
        <end position="77"/>
    </location>
</feature>
<dbReference type="GeneID" id="108509515"/>
<keyword evidence="14" id="KW-0175">Coiled coil</keyword>
<comment type="subcellular location">
    <subcellularLocation>
        <location evidence="1">Cytoplasm</location>
        <location evidence="1">Cytosol</location>
    </subcellularLocation>
</comment>
<dbReference type="InterPro" id="IPR051990">
    <property type="entry name" value="CCPG1/PBIP1"/>
</dbReference>
<evidence type="ECO:0000256" key="7">
    <source>
        <dbReference type="ARBA" id="ARBA00022679"/>
    </source>
</evidence>
<feature type="transmembrane region" description="Helical" evidence="22">
    <location>
        <begin position="242"/>
        <end position="262"/>
    </location>
</feature>
<keyword evidence="16" id="KW-1207">Sterol metabolism</keyword>
<dbReference type="PANTHER" id="PTHR28638:SF1">
    <property type="entry name" value="PRE-B-CELL LEUKEMIA TRANSCRIPTION FACTOR-INTERACTING PROTEIN 1"/>
    <property type="match status" value="1"/>
</dbReference>
<reference evidence="24" key="1">
    <citation type="submission" date="2025-08" db="UniProtKB">
        <authorList>
            <consortium name="RefSeq"/>
        </authorList>
    </citation>
    <scope>IDENTIFICATION</scope>
</reference>
<evidence type="ECO:0000313" key="24">
    <source>
        <dbReference type="RefSeq" id="XP_017694469.1"/>
    </source>
</evidence>
<evidence type="ECO:0000256" key="2">
    <source>
        <dbReference type="ARBA" id="ARBA00005017"/>
    </source>
</evidence>
<evidence type="ECO:0000256" key="16">
    <source>
        <dbReference type="ARBA" id="ARBA00023166"/>
    </source>
</evidence>
<keyword evidence="23" id="KW-1185">Reference proteome</keyword>
<evidence type="ECO:0000256" key="8">
    <source>
        <dbReference type="ARBA" id="ARBA00022741"/>
    </source>
</evidence>
<name>A0A6J0J8Q6_9PASS</name>
<dbReference type="FunFam" id="3.40.50.300:FF:001026">
    <property type="entry name" value="Phosphomevalonate kinase"/>
    <property type="match status" value="1"/>
</dbReference>
<keyword evidence="13" id="KW-0756">Sterol biosynthesis</keyword>
<dbReference type="GO" id="GO:0019287">
    <property type="term" value="P:isopentenyl diphosphate biosynthetic process, mevalonate pathway"/>
    <property type="evidence" value="ECO:0007669"/>
    <property type="project" value="UniProtKB-UniPathway"/>
</dbReference>
<dbReference type="GO" id="GO:0016020">
    <property type="term" value="C:membrane"/>
    <property type="evidence" value="ECO:0007669"/>
    <property type="project" value="TreeGrafter"/>
</dbReference>
<evidence type="ECO:0000256" key="15">
    <source>
        <dbReference type="ARBA" id="ARBA00023098"/>
    </source>
</evidence>
<dbReference type="GO" id="GO:0005829">
    <property type="term" value="C:cytosol"/>
    <property type="evidence" value="ECO:0007669"/>
    <property type="project" value="UniProtKB-SubCell"/>
</dbReference>
<evidence type="ECO:0000256" key="12">
    <source>
        <dbReference type="ARBA" id="ARBA00022955"/>
    </source>
</evidence>
<evidence type="ECO:0000256" key="3">
    <source>
        <dbReference type="ARBA" id="ARBA00012958"/>
    </source>
</evidence>
<accession>A0A6J0J8Q6</accession>
<proteinExistence type="predicted"/>
<comment type="function">
    <text evidence="20">Catalyzes the reversible ATP-dependent phosphorylation of mevalonate 5-phosphate to produce mevalonate diphosphate and ADP, a key step in the mevalonic acid mediated biosynthesis of isopentenyl diphosphate and other polyisoprenoid metabolites.</text>
</comment>
<evidence type="ECO:0000256" key="4">
    <source>
        <dbReference type="ARBA" id="ARBA00022490"/>
    </source>
</evidence>
<organism evidence="23 24">
    <name type="scientific">Lepidothrix coronata</name>
    <name type="common">blue-crowned manakin</name>
    <dbReference type="NCBI Taxonomy" id="321398"/>
    <lineage>
        <taxon>Eukaryota</taxon>
        <taxon>Metazoa</taxon>
        <taxon>Chordata</taxon>
        <taxon>Craniata</taxon>
        <taxon>Vertebrata</taxon>
        <taxon>Euteleostomi</taxon>
        <taxon>Archelosauria</taxon>
        <taxon>Archosauria</taxon>
        <taxon>Dinosauria</taxon>
        <taxon>Saurischia</taxon>
        <taxon>Theropoda</taxon>
        <taxon>Coelurosauria</taxon>
        <taxon>Aves</taxon>
        <taxon>Neognathae</taxon>
        <taxon>Neoaves</taxon>
        <taxon>Telluraves</taxon>
        <taxon>Australaves</taxon>
        <taxon>Passeriformes</taxon>
        <taxon>Pipridae</taxon>
        <taxon>Lepidothrix</taxon>
    </lineage>
</organism>
<dbReference type="UniPathway" id="UPA00057">
    <property type="reaction ID" value="UER00099"/>
</dbReference>
<feature type="compositionally biased region" description="Basic and acidic residues" evidence="21">
    <location>
        <begin position="510"/>
        <end position="522"/>
    </location>
</feature>
<evidence type="ECO:0000256" key="10">
    <source>
        <dbReference type="ARBA" id="ARBA00022778"/>
    </source>
</evidence>
<feature type="compositionally biased region" description="Polar residues" evidence="21">
    <location>
        <begin position="285"/>
        <end position="296"/>
    </location>
</feature>
<feature type="region of interest" description="Disordered" evidence="21">
    <location>
        <begin position="285"/>
        <end position="308"/>
    </location>
</feature>
<keyword evidence="22" id="KW-1133">Transmembrane helix</keyword>
<dbReference type="OrthoDB" id="8947092at2759"/>